<reference evidence="2" key="2">
    <citation type="submission" date="2023-07" db="EMBL/GenBank/DDBJ databases">
        <authorList>
            <person name="Sun H."/>
        </authorList>
    </citation>
    <scope>NUCLEOTIDE SEQUENCE</scope>
    <source>
        <strain evidence="2">05753</strain>
    </source>
</reference>
<sequence>MIAAAIIMAGFMVLFFVMPGIMLWLAKFSPWLAAAFGALAVLAFFMVFWLRARYQKRR</sequence>
<evidence type="ECO:0008006" key="4">
    <source>
        <dbReference type="Google" id="ProtNLM"/>
    </source>
</evidence>
<protein>
    <recommendedName>
        <fullName evidence="4">Intracellular growth attenuator family protein</fullName>
    </recommendedName>
</protein>
<comment type="caution">
    <text evidence="2">The sequence shown here is derived from an EMBL/GenBank/DDBJ whole genome shotgun (WGS) entry which is preliminary data.</text>
</comment>
<dbReference type="Proteomes" id="UP001169006">
    <property type="component" value="Unassembled WGS sequence"/>
</dbReference>
<evidence type="ECO:0000313" key="3">
    <source>
        <dbReference type="Proteomes" id="UP001169006"/>
    </source>
</evidence>
<keyword evidence="1" id="KW-0472">Membrane</keyword>
<gene>
    <name evidence="2" type="ORF">Q2T52_07380</name>
</gene>
<keyword evidence="1" id="KW-1133">Transmembrane helix</keyword>
<dbReference type="RefSeq" id="WP_302076073.1">
    <property type="nucleotide sequence ID" value="NZ_JAUKWQ010000002.1"/>
</dbReference>
<accession>A0ABT8SV35</accession>
<proteinExistence type="predicted"/>
<evidence type="ECO:0000256" key="1">
    <source>
        <dbReference type="SAM" id="Phobius"/>
    </source>
</evidence>
<keyword evidence="1" id="KW-0812">Transmembrane</keyword>
<organism evidence="2 3">
    <name type="scientific">Rhizobium oryzicola</name>
    <dbReference type="NCBI Taxonomy" id="1232668"/>
    <lineage>
        <taxon>Bacteria</taxon>
        <taxon>Pseudomonadati</taxon>
        <taxon>Pseudomonadota</taxon>
        <taxon>Alphaproteobacteria</taxon>
        <taxon>Hyphomicrobiales</taxon>
        <taxon>Rhizobiaceae</taxon>
        <taxon>Rhizobium/Agrobacterium group</taxon>
        <taxon>Rhizobium</taxon>
    </lineage>
</organism>
<dbReference type="EMBL" id="JAUKWQ010000002">
    <property type="protein sequence ID" value="MDO1581913.1"/>
    <property type="molecule type" value="Genomic_DNA"/>
</dbReference>
<evidence type="ECO:0000313" key="2">
    <source>
        <dbReference type="EMBL" id="MDO1581913.1"/>
    </source>
</evidence>
<name>A0ABT8SV35_9HYPH</name>
<keyword evidence="3" id="KW-1185">Reference proteome</keyword>
<feature type="transmembrane region" description="Helical" evidence="1">
    <location>
        <begin position="5"/>
        <end position="25"/>
    </location>
</feature>
<feature type="transmembrane region" description="Helical" evidence="1">
    <location>
        <begin position="31"/>
        <end position="50"/>
    </location>
</feature>
<reference evidence="2" key="1">
    <citation type="journal article" date="2015" name="Int. J. Syst. Evol. Microbiol.">
        <title>Rhizobium oryzicola sp. nov., potential plant-growth-promoting endophytic bacteria isolated from rice roots.</title>
        <authorList>
            <person name="Zhang X.X."/>
            <person name="Gao J.S."/>
            <person name="Cao Y.H."/>
            <person name="Sheirdil R.A."/>
            <person name="Wang X.C."/>
            <person name="Zhang L."/>
        </authorList>
    </citation>
    <scope>NUCLEOTIDE SEQUENCE</scope>
    <source>
        <strain evidence="2">05753</strain>
    </source>
</reference>